<dbReference type="InterPro" id="IPR014722">
    <property type="entry name" value="Rib_uL2_dom2"/>
</dbReference>
<sequence>MEEIKNRIDEDCVVKRAYDLKPQDTVKIKEGPLKDLMGIFDRWMSKEGRIRVLLSLIGYQTSVQLHYSQVEKVWM</sequence>
<comment type="caution">
    <text evidence="1">The sequence shown here is derived from an EMBL/GenBank/DDBJ whole genome shotgun (WGS) entry which is preliminary data.</text>
</comment>
<protein>
    <recommendedName>
        <fullName evidence="2">KOW domain-containing protein</fullName>
    </recommendedName>
</protein>
<proteinExistence type="predicted"/>
<name>X1TEI6_9ZZZZ</name>
<dbReference type="InterPro" id="IPR008991">
    <property type="entry name" value="Translation_prot_SH3-like_sf"/>
</dbReference>
<evidence type="ECO:0008006" key="2">
    <source>
        <dbReference type="Google" id="ProtNLM"/>
    </source>
</evidence>
<dbReference type="AlphaFoldDB" id="X1TEI6"/>
<accession>X1TEI6</accession>
<dbReference type="CDD" id="cd06091">
    <property type="entry name" value="KOW_NusG"/>
    <property type="match status" value="1"/>
</dbReference>
<organism evidence="1">
    <name type="scientific">marine sediment metagenome</name>
    <dbReference type="NCBI Taxonomy" id="412755"/>
    <lineage>
        <taxon>unclassified sequences</taxon>
        <taxon>metagenomes</taxon>
        <taxon>ecological metagenomes</taxon>
    </lineage>
</organism>
<evidence type="ECO:0000313" key="1">
    <source>
        <dbReference type="EMBL" id="GAI85970.1"/>
    </source>
</evidence>
<dbReference type="Gene3D" id="2.30.30.30">
    <property type="match status" value="1"/>
</dbReference>
<dbReference type="EMBL" id="BARW01011308">
    <property type="protein sequence ID" value="GAI85970.1"/>
    <property type="molecule type" value="Genomic_DNA"/>
</dbReference>
<gene>
    <name evidence="1" type="ORF">S12H4_21858</name>
</gene>
<reference evidence="1" key="1">
    <citation type="journal article" date="2014" name="Front. Microbiol.">
        <title>High frequency of phylogenetically diverse reductive dehalogenase-homologous genes in deep subseafloor sedimentary metagenomes.</title>
        <authorList>
            <person name="Kawai M."/>
            <person name="Futagami T."/>
            <person name="Toyoda A."/>
            <person name="Takaki Y."/>
            <person name="Nishi S."/>
            <person name="Hori S."/>
            <person name="Arai W."/>
            <person name="Tsubouchi T."/>
            <person name="Morono Y."/>
            <person name="Uchiyama I."/>
            <person name="Ito T."/>
            <person name="Fujiyama A."/>
            <person name="Inagaki F."/>
            <person name="Takami H."/>
        </authorList>
    </citation>
    <scope>NUCLEOTIDE SEQUENCE</scope>
    <source>
        <strain evidence="1">Expedition CK06-06</strain>
    </source>
</reference>
<dbReference type="SUPFAM" id="SSF50104">
    <property type="entry name" value="Translation proteins SH3-like domain"/>
    <property type="match status" value="1"/>
</dbReference>